<dbReference type="SMART" id="SM00382">
    <property type="entry name" value="AAA"/>
    <property type="match status" value="2"/>
</dbReference>
<feature type="domain" description="ABC transporter" evidence="3">
    <location>
        <begin position="17"/>
        <end position="251"/>
    </location>
</feature>
<dbReference type="AlphaFoldDB" id="A0A3B1DNP3"/>
<gene>
    <name evidence="4" type="ORF">MNBD_PLANCTO02-2136</name>
</gene>
<evidence type="ECO:0000313" key="4">
    <source>
        <dbReference type="EMBL" id="VAX42392.1"/>
    </source>
</evidence>
<organism evidence="4">
    <name type="scientific">hydrothermal vent metagenome</name>
    <dbReference type="NCBI Taxonomy" id="652676"/>
    <lineage>
        <taxon>unclassified sequences</taxon>
        <taxon>metagenomes</taxon>
        <taxon>ecological metagenomes</taxon>
    </lineage>
</organism>
<accession>A0A3B1DNP3</accession>
<dbReference type="InterPro" id="IPR003593">
    <property type="entry name" value="AAA+_ATPase"/>
</dbReference>
<protein>
    <submittedName>
        <fullName evidence="4">ABC-type efflux pump, duplicated ATPase component YbhF</fullName>
    </submittedName>
</protein>
<dbReference type="GO" id="GO:0005524">
    <property type="term" value="F:ATP binding"/>
    <property type="evidence" value="ECO:0007669"/>
    <property type="project" value="UniProtKB-KW"/>
</dbReference>
<proteinExistence type="predicted"/>
<feature type="domain" description="ABC transporter" evidence="3">
    <location>
        <begin position="356"/>
        <end position="585"/>
    </location>
</feature>
<keyword evidence="2" id="KW-0067">ATP-binding</keyword>
<dbReference type="PANTHER" id="PTHR43038:SF3">
    <property type="entry name" value="ABC TRANSPORTER G FAMILY MEMBER 20 ISOFORM X1"/>
    <property type="match status" value="1"/>
</dbReference>
<evidence type="ECO:0000256" key="2">
    <source>
        <dbReference type="ARBA" id="ARBA00022840"/>
    </source>
</evidence>
<evidence type="ECO:0000259" key="3">
    <source>
        <dbReference type="PROSITE" id="PS50893"/>
    </source>
</evidence>
<dbReference type="Gene3D" id="3.40.50.300">
    <property type="entry name" value="P-loop containing nucleotide triphosphate hydrolases"/>
    <property type="match status" value="2"/>
</dbReference>
<dbReference type="InterPro" id="IPR003439">
    <property type="entry name" value="ABC_transporter-like_ATP-bd"/>
</dbReference>
<dbReference type="InterPro" id="IPR017871">
    <property type="entry name" value="ABC_transporter-like_CS"/>
</dbReference>
<sequence>MSDTLTIKEKQNSLQSVIFKNVTKSFSVGSKKTVALADVSFEITSGTVTGVIGPDGAGKTTLMRMTAGLLFPESGTIFALGMDLSKEALTVQSRIGYMPQRFGLYEDLTVQENLDLYADLQGVPIHFRTKRYKDLMHMTGLAPFTSRLAGKLSGGMKQKLGLACTLVHPPELLLLDEPTVGVDPVSRRELWQIVKRFVEEEGTTVLLSTAYLDEAERCDNVIILDEGKLLGHGQPSSFSQPMAGRTFKVHSPLSKNRDVQELLSAKDEVIDAVIQGDAVRIVLDHETHPSIQSLLPETKNATLQEVPPRFEDGFITMLRERHSFENVNSVQTKSISPLSHHLSRQPKENHQDRLAIDVHNVQRKFGSFYAVKGVTFDVKEGEVFGLLGANGAGKTTMFRMLCGLLPASNGTLQVAGIDVRKTAAAARARIGYMSQKFSLYGALSVADNLNFFSSAYGLTGKERRTQIDWALTEFELLAEKNAKSGLLPLGYKQRLALACALMHQPDILFLDEPTSGVDPLARREFWHRINSLANQGVTVLVTTHFMEETEYCDRMAIMIAGEILAVGTPAEIKQSAQTKSSPEPTMEDAFIHLIESHEV</sequence>
<dbReference type="Pfam" id="PF00005">
    <property type="entry name" value="ABC_tran"/>
    <property type="match status" value="2"/>
</dbReference>
<dbReference type="SUPFAM" id="SSF52540">
    <property type="entry name" value="P-loop containing nucleoside triphosphate hydrolases"/>
    <property type="match status" value="2"/>
</dbReference>
<dbReference type="GO" id="GO:0016887">
    <property type="term" value="F:ATP hydrolysis activity"/>
    <property type="evidence" value="ECO:0007669"/>
    <property type="project" value="InterPro"/>
</dbReference>
<dbReference type="PROSITE" id="PS50893">
    <property type="entry name" value="ABC_TRANSPORTER_2"/>
    <property type="match status" value="2"/>
</dbReference>
<name>A0A3B1DNP3_9ZZZZ</name>
<reference evidence="4" key="1">
    <citation type="submission" date="2018-06" db="EMBL/GenBank/DDBJ databases">
        <authorList>
            <person name="Zhirakovskaya E."/>
        </authorList>
    </citation>
    <scope>NUCLEOTIDE SEQUENCE</scope>
</reference>
<dbReference type="CDD" id="cd03230">
    <property type="entry name" value="ABC_DR_subfamily_A"/>
    <property type="match status" value="2"/>
</dbReference>
<dbReference type="PROSITE" id="PS00211">
    <property type="entry name" value="ABC_TRANSPORTER_1"/>
    <property type="match status" value="1"/>
</dbReference>
<dbReference type="EMBL" id="UOGL01000654">
    <property type="protein sequence ID" value="VAX42392.1"/>
    <property type="molecule type" value="Genomic_DNA"/>
</dbReference>
<evidence type="ECO:0000256" key="1">
    <source>
        <dbReference type="ARBA" id="ARBA00022741"/>
    </source>
</evidence>
<dbReference type="InterPro" id="IPR027417">
    <property type="entry name" value="P-loop_NTPase"/>
</dbReference>
<keyword evidence="1" id="KW-0547">Nucleotide-binding</keyword>
<dbReference type="PANTHER" id="PTHR43038">
    <property type="entry name" value="ATP-BINDING CASSETTE, SUB-FAMILY H, MEMBER 1"/>
    <property type="match status" value="1"/>
</dbReference>